<proteinExistence type="predicted"/>
<comment type="caution">
    <text evidence="2">The sequence shown here is derived from an EMBL/GenBank/DDBJ whole genome shotgun (WGS) entry which is preliminary data.</text>
</comment>
<dbReference type="InterPro" id="IPR038750">
    <property type="entry name" value="YczE/YyaS-like"/>
</dbReference>
<dbReference type="Pfam" id="PF19700">
    <property type="entry name" value="DUF6198"/>
    <property type="match status" value="1"/>
</dbReference>
<dbReference type="Proteomes" id="UP001299546">
    <property type="component" value="Unassembled WGS sequence"/>
</dbReference>
<reference evidence="2 3" key="1">
    <citation type="submission" date="2021-10" db="EMBL/GenBank/DDBJ databases">
        <title>Collection of gut derived symbiotic bacterial strains cultured from healthy donors.</title>
        <authorList>
            <person name="Lin H."/>
            <person name="Littmann E."/>
            <person name="Kohout C."/>
            <person name="Pamer E.G."/>
        </authorList>
    </citation>
    <scope>NUCLEOTIDE SEQUENCE [LARGE SCALE GENOMIC DNA]</scope>
    <source>
        <strain evidence="2 3">DFI.1.165</strain>
    </source>
</reference>
<evidence type="ECO:0000313" key="3">
    <source>
        <dbReference type="Proteomes" id="UP001299546"/>
    </source>
</evidence>
<feature type="transmembrane region" description="Helical" evidence="1">
    <location>
        <begin position="18"/>
        <end position="41"/>
    </location>
</feature>
<keyword evidence="1" id="KW-1133">Transmembrane helix</keyword>
<sequence>MAEQNFAKDTSSRTGKEWAQGLSVLLAGLIIAHLGVTLFVLTELGTDTFTIFVQGIARSVGLTIGTCHVIILICLMIVMVLTTKGYVKPGTVVCAFCGGWIIDFFMWLLKDWINAGLAMPLRIAVMAAGCIILSFGMSIVIKSNSGTGPNDLIAMILTDKLNEKKQISFRWVRIACDVFFTVSGLLLGGTVGIGTVAAILLTGPVVQFFLPKSERMIHKIFPAL</sequence>
<dbReference type="PANTHER" id="PTHR40078:SF1">
    <property type="entry name" value="INTEGRAL MEMBRANE PROTEIN"/>
    <property type="match status" value="1"/>
</dbReference>
<evidence type="ECO:0008006" key="4">
    <source>
        <dbReference type="Google" id="ProtNLM"/>
    </source>
</evidence>
<keyword evidence="3" id="KW-1185">Reference proteome</keyword>
<keyword evidence="1" id="KW-0472">Membrane</keyword>
<keyword evidence="1" id="KW-0812">Transmembrane</keyword>
<accession>A0ABS8DJY2</accession>
<feature type="transmembrane region" description="Helical" evidence="1">
    <location>
        <begin position="89"/>
        <end position="109"/>
    </location>
</feature>
<feature type="transmembrane region" description="Helical" evidence="1">
    <location>
        <begin position="121"/>
        <end position="141"/>
    </location>
</feature>
<evidence type="ECO:0000313" key="2">
    <source>
        <dbReference type="EMBL" id="MCB7388724.1"/>
    </source>
</evidence>
<protein>
    <recommendedName>
        <fullName evidence="4">YitT family protein</fullName>
    </recommendedName>
</protein>
<organism evidence="2 3">
    <name type="scientific">Bariatricus massiliensis</name>
    <dbReference type="NCBI Taxonomy" id="1745713"/>
    <lineage>
        <taxon>Bacteria</taxon>
        <taxon>Bacillati</taxon>
        <taxon>Bacillota</taxon>
        <taxon>Clostridia</taxon>
        <taxon>Lachnospirales</taxon>
        <taxon>Lachnospiraceae</taxon>
        <taxon>Bariatricus</taxon>
    </lineage>
</organism>
<feature type="transmembrane region" description="Helical" evidence="1">
    <location>
        <begin position="62"/>
        <end position="83"/>
    </location>
</feature>
<dbReference type="PANTHER" id="PTHR40078">
    <property type="entry name" value="INTEGRAL MEMBRANE PROTEIN-RELATED"/>
    <property type="match status" value="1"/>
</dbReference>
<dbReference type="RefSeq" id="WP_066732918.1">
    <property type="nucleotide sequence ID" value="NZ_JAJCIQ010000014.1"/>
</dbReference>
<gene>
    <name evidence="2" type="ORF">LIZ65_15655</name>
</gene>
<feature type="transmembrane region" description="Helical" evidence="1">
    <location>
        <begin position="178"/>
        <end position="210"/>
    </location>
</feature>
<name>A0ABS8DJY2_9FIRM</name>
<dbReference type="EMBL" id="JAJCIS010000014">
    <property type="protein sequence ID" value="MCB7388724.1"/>
    <property type="molecule type" value="Genomic_DNA"/>
</dbReference>
<evidence type="ECO:0000256" key="1">
    <source>
        <dbReference type="SAM" id="Phobius"/>
    </source>
</evidence>